<name>A0A1V3XII5_MYCKA</name>
<evidence type="ECO:0000313" key="2">
    <source>
        <dbReference type="EMBL" id="OOK79015.1"/>
    </source>
</evidence>
<dbReference type="Proteomes" id="UP000189229">
    <property type="component" value="Unassembled WGS sequence"/>
</dbReference>
<feature type="compositionally biased region" description="Basic and acidic residues" evidence="1">
    <location>
        <begin position="1"/>
        <end position="12"/>
    </location>
</feature>
<feature type="region of interest" description="Disordered" evidence="1">
    <location>
        <begin position="1"/>
        <end position="21"/>
    </location>
</feature>
<proteinExistence type="predicted"/>
<gene>
    <name evidence="2" type="ORF">BZL30_1704</name>
</gene>
<accession>A0A1V3XII5</accession>
<dbReference type="EMBL" id="MVBM01000002">
    <property type="protein sequence ID" value="OOK79015.1"/>
    <property type="molecule type" value="Genomic_DNA"/>
</dbReference>
<dbReference type="AlphaFoldDB" id="A0A1V3XII5"/>
<evidence type="ECO:0000313" key="3">
    <source>
        <dbReference type="Proteomes" id="UP000189229"/>
    </source>
</evidence>
<comment type="caution">
    <text evidence="2">The sequence shown here is derived from an EMBL/GenBank/DDBJ whole genome shotgun (WGS) entry which is preliminary data.</text>
</comment>
<protein>
    <submittedName>
        <fullName evidence="2">Uncharacterized protein</fullName>
    </submittedName>
</protein>
<organism evidence="2 3">
    <name type="scientific">Mycobacterium kansasii</name>
    <dbReference type="NCBI Taxonomy" id="1768"/>
    <lineage>
        <taxon>Bacteria</taxon>
        <taxon>Bacillati</taxon>
        <taxon>Actinomycetota</taxon>
        <taxon>Actinomycetes</taxon>
        <taxon>Mycobacteriales</taxon>
        <taxon>Mycobacteriaceae</taxon>
        <taxon>Mycobacterium</taxon>
    </lineage>
</organism>
<reference evidence="2 3" key="1">
    <citation type="submission" date="2017-02" db="EMBL/GenBank/DDBJ databases">
        <title>Complete genome sequences of Mycobacterium kansasii strains isolated from rhesus macaques.</title>
        <authorList>
            <person name="Panda A."/>
            <person name="Nagaraj S."/>
            <person name="Zhao X."/>
            <person name="Tettelin H."/>
            <person name="Detolla L.J."/>
        </authorList>
    </citation>
    <scope>NUCLEOTIDE SEQUENCE [LARGE SCALE GENOMIC DNA]</scope>
    <source>
        <strain evidence="2 3">11-3813</strain>
    </source>
</reference>
<sequence>MTRREDTDDQRERHRAGNGMPPRGLPRLWHWWPSGVREWYASVP</sequence>
<evidence type="ECO:0000256" key="1">
    <source>
        <dbReference type="SAM" id="MobiDB-lite"/>
    </source>
</evidence>